<protein>
    <submittedName>
        <fullName evidence="2">Uncharacterized protein</fullName>
    </submittedName>
</protein>
<organism evidence="2 3">
    <name type="scientific">Nocardiopsis flavescens</name>
    <dbReference type="NCBI Taxonomy" id="758803"/>
    <lineage>
        <taxon>Bacteria</taxon>
        <taxon>Bacillati</taxon>
        <taxon>Actinomycetota</taxon>
        <taxon>Actinomycetes</taxon>
        <taxon>Streptosporangiales</taxon>
        <taxon>Nocardiopsidaceae</taxon>
        <taxon>Nocardiopsis</taxon>
    </lineage>
</organism>
<evidence type="ECO:0000313" key="2">
    <source>
        <dbReference type="EMBL" id="SHK20532.1"/>
    </source>
</evidence>
<accession>A0A1M6QJX6</accession>
<feature type="region of interest" description="Disordered" evidence="1">
    <location>
        <begin position="73"/>
        <end position="105"/>
    </location>
</feature>
<feature type="region of interest" description="Disordered" evidence="1">
    <location>
        <begin position="818"/>
        <end position="848"/>
    </location>
</feature>
<dbReference type="Proteomes" id="UP000184452">
    <property type="component" value="Unassembled WGS sequence"/>
</dbReference>
<feature type="compositionally biased region" description="Basic and acidic residues" evidence="1">
    <location>
        <begin position="89"/>
        <end position="101"/>
    </location>
</feature>
<gene>
    <name evidence="2" type="ORF">SAMN05421803_11592</name>
</gene>
<name>A0A1M6QJX6_9ACTN</name>
<keyword evidence="3" id="KW-1185">Reference proteome</keyword>
<dbReference type="AlphaFoldDB" id="A0A1M6QJX6"/>
<proteinExistence type="predicted"/>
<feature type="compositionally biased region" description="Basic and acidic residues" evidence="1">
    <location>
        <begin position="837"/>
        <end position="848"/>
    </location>
</feature>
<evidence type="ECO:0000256" key="1">
    <source>
        <dbReference type="SAM" id="MobiDB-lite"/>
    </source>
</evidence>
<evidence type="ECO:0000313" key="3">
    <source>
        <dbReference type="Proteomes" id="UP000184452"/>
    </source>
</evidence>
<dbReference type="EMBL" id="FQZK01000015">
    <property type="protein sequence ID" value="SHK20532.1"/>
    <property type="molecule type" value="Genomic_DNA"/>
</dbReference>
<dbReference type="STRING" id="758803.SAMN05421803_11592"/>
<sequence length="1248" mass="132277">MLGKAKSDAKLDPGQVKSLGVARTTWQKWLDGSVPDQTEKFLSVVRRLEQVIGHPVYPEALWRETLRAAQEERAQEANAGRRHSALARTKAEAEKKAKEKGGPGFVSDHSTTLCLSVPDTVRGRENERTIMNAFVKASGPEAPSYRCWQAEAPVGKSVLLADYIRRYPPPKCDILSFFVSPAEGTDTRASFAEELAGQIHKLFDREKRVPHNVRGWRQLFAEAAQKSKDLGRRLVLIVDGLDDDVAWSGLKGEDGAPTAGAREPAEHELAPGSIAALLPAAPPSGMRVIVSLRRSVRLPDDIPEKRHPLRQAENFHELRPVAGLAPAERSPAPPTDPLGRPVAELLAVAGGGLRVQDLAELTGLPGERIDRLFAGPAGRAVVLDDPVRQTYALAGSGLVDAVRAGLGDAGVLRRTGELLSWSRAWGARGWPDGTPPFPLKQQLRLLTDDAERTAYALDLPRLRRLSATFGPDVALGRLTAFADEAGPDGTAEGLAKLIPLSAVRALVRRESREVPDGSPALFVRLGVAERARALARSAPTPILRAVHLAEAAAQMADAGIPGVDAVVGEAAEWLDGDRVDRGSPGAHREAGPYERLLGSAATLMKLHDRGTARPLLLAVAHDPAADSALLVRAAGLLAADRDPATVEALFGRAQTLSMGNTRAQAAAVDLWGALARAVPDRGPEAGDLIQAVCEAVDPADELEKVDVLIAGISALANLPAKRSRQAVKLKHRAEARIVEAITTFEERPEELSEEDRAHLRRGMGGTLARFAQAVSEAGITRASLDDAASLWAPWIDGDRRGSLGEPLAERAQGVVESIQAGWAESDARTSTPKKTKNRSEDRSDRDEPAHLSLLREAEEQQEKGNLSRGRELLEECLRRRPVPEAPLPVPGPWTVELCHALGLAGEFPPAEAVVADLSDTGSRARHLGSLSLGCSLGGFREAGARYAREAADLVSDSGEAGLRNTVAQALAHAGDGAAASAMATGGSAAQERQAMTAVAAGLARHRPDEAERMAVPLVEALAGRIAPGSPLRVLPELAALLLAFPDIRAPEPRLRDALHRAVQHLAGSPMSPPAPSLVVLALLEQLGCLTEEDGDTVTGLRDRWRRSHRSAQDHSAELVLYAAMEGDTAALWRRADAVPTPRARSEALGAAAAYLAGAPAALSTDGRAGDRVLRTCLALARAAADGAPPDEETARDIVRGLAEADVWPHTIPVLPLLAPDALPRLVALAGDPAWGAGGPDTAGGPSLP</sequence>
<reference evidence="2 3" key="1">
    <citation type="submission" date="2016-11" db="EMBL/GenBank/DDBJ databases">
        <authorList>
            <person name="Jaros S."/>
            <person name="Januszkiewicz K."/>
            <person name="Wedrychowicz H."/>
        </authorList>
    </citation>
    <scope>NUCLEOTIDE SEQUENCE [LARGE SCALE GENOMIC DNA]</scope>
    <source>
        <strain evidence="2 3">CGMCC 4.5723</strain>
    </source>
</reference>